<dbReference type="GO" id="GO:0010038">
    <property type="term" value="P:response to metal ion"/>
    <property type="evidence" value="ECO:0007669"/>
    <property type="project" value="InterPro"/>
</dbReference>
<dbReference type="GO" id="GO:0005507">
    <property type="term" value="F:copper ion binding"/>
    <property type="evidence" value="ECO:0007669"/>
    <property type="project" value="TreeGrafter"/>
</dbReference>
<evidence type="ECO:0000256" key="1">
    <source>
        <dbReference type="ARBA" id="ARBA00010169"/>
    </source>
</evidence>
<dbReference type="Pfam" id="PF03091">
    <property type="entry name" value="CutA1"/>
    <property type="match status" value="1"/>
</dbReference>
<keyword evidence="2" id="KW-1133">Transmembrane helix</keyword>
<gene>
    <name evidence="3" type="ORF">CYME_CMM175C</name>
</gene>
<dbReference type="PANTHER" id="PTHR23419:SF8">
    <property type="entry name" value="FI09726P"/>
    <property type="match status" value="1"/>
</dbReference>
<dbReference type="Gramene" id="CMM175CT">
    <property type="protein sequence ID" value="CMM175CT"/>
    <property type="gene ID" value="CMM175C"/>
</dbReference>
<dbReference type="OrthoDB" id="2017693at2759"/>
<name>M1V8X0_CYAM1</name>
<protein>
    <submittedName>
        <fullName evidence="3">Similar to divalent cation tolerance protein</fullName>
    </submittedName>
</protein>
<dbReference type="InterPro" id="IPR004323">
    <property type="entry name" value="Ion_tolerance_CutA"/>
</dbReference>
<dbReference type="EMBL" id="AP006495">
    <property type="protein sequence ID" value="BAM81029.1"/>
    <property type="molecule type" value="Genomic_DNA"/>
</dbReference>
<evidence type="ECO:0000256" key="2">
    <source>
        <dbReference type="SAM" id="Phobius"/>
    </source>
</evidence>
<dbReference type="Proteomes" id="UP000007014">
    <property type="component" value="Chromosome 13"/>
</dbReference>
<dbReference type="STRING" id="280699.M1V8X0"/>
<comment type="similarity">
    <text evidence="1">Belongs to the CutA family.</text>
</comment>
<dbReference type="eggNOG" id="KOG3338">
    <property type="taxonomic scope" value="Eukaryota"/>
</dbReference>
<keyword evidence="2" id="KW-0472">Membrane</keyword>
<reference evidence="3 4" key="1">
    <citation type="journal article" date="2004" name="Nature">
        <title>Genome sequence of the ultrasmall unicellular red alga Cyanidioschyzon merolae 10D.</title>
        <authorList>
            <person name="Matsuzaki M."/>
            <person name="Misumi O."/>
            <person name="Shin-i T."/>
            <person name="Maruyama S."/>
            <person name="Takahara M."/>
            <person name="Miyagishima S."/>
            <person name="Mori T."/>
            <person name="Nishida K."/>
            <person name="Yagisawa F."/>
            <person name="Nishida K."/>
            <person name="Yoshida Y."/>
            <person name="Nishimura Y."/>
            <person name="Nakao S."/>
            <person name="Kobayashi T."/>
            <person name="Momoyama Y."/>
            <person name="Higashiyama T."/>
            <person name="Minoda A."/>
            <person name="Sano M."/>
            <person name="Nomoto H."/>
            <person name="Oishi K."/>
            <person name="Hayashi H."/>
            <person name="Ohta F."/>
            <person name="Nishizaka S."/>
            <person name="Haga S."/>
            <person name="Miura S."/>
            <person name="Morishita T."/>
            <person name="Kabeya Y."/>
            <person name="Terasawa K."/>
            <person name="Suzuki Y."/>
            <person name="Ishii Y."/>
            <person name="Asakawa S."/>
            <person name="Takano H."/>
            <person name="Ohta N."/>
            <person name="Kuroiwa H."/>
            <person name="Tanaka K."/>
            <person name="Shimizu N."/>
            <person name="Sugano S."/>
            <person name="Sato N."/>
            <person name="Nozaki H."/>
            <person name="Ogasawara N."/>
            <person name="Kohara Y."/>
            <person name="Kuroiwa T."/>
        </authorList>
    </citation>
    <scope>NUCLEOTIDE SEQUENCE [LARGE SCALE GENOMIC DNA]</scope>
    <source>
        <strain evidence="3 4">10D</strain>
    </source>
</reference>
<sequence length="210" mass="23665">MFCGYFARTKGAHRHWVRLLRCTLWGQGALCTCESAARTVVLVRLRRGIPHSAGHRHALTMSSWQAAKTYVLYASLFVLSFSMMTWFREPKLTAFFRERTETGASAVLALCTAPEAATAESIAQALLSAHLVACVNIVPGVQSMYWWEGKIHNDKESLLIMKTRSELQDAVIDTIRKVHPYQVPEVLFLPIQGGLPAYLDWLHEMTRKSS</sequence>
<dbReference type="InterPro" id="IPR015867">
    <property type="entry name" value="N-reg_PII/ATP_PRibTrfase_C"/>
</dbReference>
<organism evidence="3 4">
    <name type="scientific">Cyanidioschyzon merolae (strain NIES-3377 / 10D)</name>
    <name type="common">Unicellular red alga</name>
    <dbReference type="NCBI Taxonomy" id="280699"/>
    <lineage>
        <taxon>Eukaryota</taxon>
        <taxon>Rhodophyta</taxon>
        <taxon>Bangiophyceae</taxon>
        <taxon>Cyanidiales</taxon>
        <taxon>Cyanidiaceae</taxon>
        <taxon>Cyanidioschyzon</taxon>
    </lineage>
</organism>
<dbReference type="SUPFAM" id="SSF54913">
    <property type="entry name" value="GlnB-like"/>
    <property type="match status" value="1"/>
</dbReference>
<keyword evidence="4" id="KW-1185">Reference proteome</keyword>
<evidence type="ECO:0000313" key="4">
    <source>
        <dbReference type="Proteomes" id="UP000007014"/>
    </source>
</evidence>
<dbReference type="KEGG" id="cme:CYME_CMM175C"/>
<dbReference type="HOGENOM" id="CLU_098807_0_0_1"/>
<feature type="transmembrane region" description="Helical" evidence="2">
    <location>
        <begin position="70"/>
        <end position="87"/>
    </location>
</feature>
<dbReference type="PANTHER" id="PTHR23419">
    <property type="entry name" value="DIVALENT CATION TOLERANCE CUTA-RELATED"/>
    <property type="match status" value="1"/>
</dbReference>
<dbReference type="InterPro" id="IPR011322">
    <property type="entry name" value="N-reg_PII-like_a/b"/>
</dbReference>
<proteinExistence type="inferred from homology"/>
<evidence type="ECO:0000313" key="3">
    <source>
        <dbReference type="EMBL" id="BAM81029.1"/>
    </source>
</evidence>
<reference evidence="3 4" key="2">
    <citation type="journal article" date="2007" name="BMC Biol.">
        <title>A 100%-complete sequence reveals unusually simple genomic features in the hot-spring red alga Cyanidioschyzon merolae.</title>
        <authorList>
            <person name="Nozaki H."/>
            <person name="Takano H."/>
            <person name="Misumi O."/>
            <person name="Terasawa K."/>
            <person name="Matsuzaki M."/>
            <person name="Maruyama S."/>
            <person name="Nishida K."/>
            <person name="Yagisawa F."/>
            <person name="Yoshida Y."/>
            <person name="Fujiwara T."/>
            <person name="Takio S."/>
            <person name="Tamura K."/>
            <person name="Chung S.J."/>
            <person name="Nakamura S."/>
            <person name="Kuroiwa H."/>
            <person name="Tanaka K."/>
            <person name="Sato N."/>
            <person name="Kuroiwa T."/>
        </authorList>
    </citation>
    <scope>NUCLEOTIDE SEQUENCE [LARGE SCALE GENOMIC DNA]</scope>
    <source>
        <strain evidence="3 4">10D</strain>
    </source>
</reference>
<dbReference type="AlphaFoldDB" id="M1V8X0"/>
<dbReference type="RefSeq" id="XP_005537065.1">
    <property type="nucleotide sequence ID" value="XM_005537008.1"/>
</dbReference>
<accession>M1V8X0</accession>
<keyword evidence="2" id="KW-0812">Transmembrane</keyword>
<dbReference type="GeneID" id="16994864"/>
<dbReference type="Gene3D" id="3.30.70.120">
    <property type="match status" value="1"/>
</dbReference>